<comment type="cofactor">
    <cofactor evidence="11">
        <name>Mg(2+)</name>
        <dbReference type="ChEBI" id="CHEBI:18420"/>
    </cofactor>
    <cofactor evidence="11">
        <name>Mn(2+)</name>
        <dbReference type="ChEBI" id="CHEBI:29035"/>
    </cofactor>
</comment>
<evidence type="ECO:0000256" key="9">
    <source>
        <dbReference type="ARBA" id="ARBA00023204"/>
    </source>
</evidence>
<dbReference type="Gene3D" id="3.40.50.10190">
    <property type="entry name" value="BRCT domain"/>
    <property type="match status" value="1"/>
</dbReference>
<name>A0ABS5K3I2_9MOLU</name>
<evidence type="ECO:0000256" key="11">
    <source>
        <dbReference type="HAMAP-Rule" id="MF_01588"/>
    </source>
</evidence>
<dbReference type="GO" id="GO:0003911">
    <property type="term" value="F:DNA ligase (NAD+) activity"/>
    <property type="evidence" value="ECO:0007669"/>
    <property type="project" value="UniProtKB-EC"/>
</dbReference>
<dbReference type="InterPro" id="IPR004150">
    <property type="entry name" value="NAD_DNA_ligase_OB"/>
</dbReference>
<dbReference type="SUPFAM" id="SSF47781">
    <property type="entry name" value="RuvA domain 2-like"/>
    <property type="match status" value="1"/>
</dbReference>
<dbReference type="PROSITE" id="PS50172">
    <property type="entry name" value="BRCT"/>
    <property type="match status" value="1"/>
</dbReference>
<evidence type="ECO:0000313" key="14">
    <source>
        <dbReference type="Proteomes" id="UP000811481"/>
    </source>
</evidence>
<evidence type="ECO:0000256" key="3">
    <source>
        <dbReference type="ARBA" id="ARBA00022705"/>
    </source>
</evidence>
<dbReference type="HAMAP" id="MF_01588">
    <property type="entry name" value="DNA_ligase_A"/>
    <property type="match status" value="1"/>
</dbReference>
<dbReference type="Gene3D" id="1.10.150.20">
    <property type="entry name" value="5' to 3' exonuclease, C-terminal subdomain"/>
    <property type="match status" value="2"/>
</dbReference>
<comment type="function">
    <text evidence="1 11">DNA ligase that catalyzes the formation of phosphodiester linkages between 5'-phosphoryl and 3'-hydroxyl groups in double-stranded DNA using NAD as a coenzyme and as the energy source for the reaction. It is essential for DNA replication and repair of damaged DNA.</text>
</comment>
<dbReference type="InterPro" id="IPR001679">
    <property type="entry name" value="DNA_ligase"/>
</dbReference>
<dbReference type="Pfam" id="PF01653">
    <property type="entry name" value="DNA_ligase_aden"/>
    <property type="match status" value="1"/>
</dbReference>
<dbReference type="SMART" id="SM00278">
    <property type="entry name" value="HhH1"/>
    <property type="match status" value="3"/>
</dbReference>
<dbReference type="InterPro" id="IPR004149">
    <property type="entry name" value="Znf_DNAligase_C4"/>
</dbReference>
<dbReference type="NCBIfam" id="NF005932">
    <property type="entry name" value="PRK07956.1"/>
    <property type="match status" value="1"/>
</dbReference>
<evidence type="ECO:0000256" key="4">
    <source>
        <dbReference type="ARBA" id="ARBA00022723"/>
    </source>
</evidence>
<feature type="binding site" evidence="11">
    <location>
        <position position="402"/>
    </location>
    <ligand>
        <name>Zn(2+)</name>
        <dbReference type="ChEBI" id="CHEBI:29105"/>
    </ligand>
</feature>
<evidence type="ECO:0000256" key="2">
    <source>
        <dbReference type="ARBA" id="ARBA00022598"/>
    </source>
</evidence>
<evidence type="ECO:0000313" key="13">
    <source>
        <dbReference type="EMBL" id="MBS2126438.1"/>
    </source>
</evidence>
<evidence type="ECO:0000256" key="8">
    <source>
        <dbReference type="ARBA" id="ARBA00023027"/>
    </source>
</evidence>
<dbReference type="RefSeq" id="WP_212331656.1">
    <property type="nucleotide sequence ID" value="NZ_JAGVRH010000005.1"/>
</dbReference>
<feature type="binding site" evidence="11">
    <location>
        <position position="136"/>
    </location>
    <ligand>
        <name>NAD(+)</name>
        <dbReference type="ChEBI" id="CHEBI:57540"/>
    </ligand>
</feature>
<reference evidence="13" key="1">
    <citation type="submission" date="2021-04" db="EMBL/GenBank/DDBJ databases">
        <title>Draft genome sequence of StrPh-CL8, a phytoplasma strain causing strawberry phyllody in Chile.</title>
        <authorList>
            <person name="Cui W."/>
            <person name="Zamorano A."/>
            <person name="Fiore N."/>
        </authorList>
    </citation>
    <scope>NUCLEOTIDE SEQUENCE [LARGE SCALE GENOMIC DNA]</scope>
    <source>
        <strain evidence="13">StrPh-Cl</strain>
    </source>
</reference>
<feature type="binding site" evidence="11">
    <location>
        <position position="405"/>
    </location>
    <ligand>
        <name>Zn(2+)</name>
        <dbReference type="ChEBI" id="CHEBI:29105"/>
    </ligand>
</feature>
<dbReference type="SMART" id="SM00532">
    <property type="entry name" value="LIGANc"/>
    <property type="match status" value="1"/>
</dbReference>
<dbReference type="Pfam" id="PF00533">
    <property type="entry name" value="BRCT"/>
    <property type="match status" value="1"/>
</dbReference>
<dbReference type="InterPro" id="IPR012340">
    <property type="entry name" value="NA-bd_OB-fold"/>
</dbReference>
<evidence type="ECO:0000256" key="6">
    <source>
        <dbReference type="ARBA" id="ARBA00022833"/>
    </source>
</evidence>
<dbReference type="Gene3D" id="1.10.287.610">
    <property type="entry name" value="Helix hairpin bin"/>
    <property type="match status" value="1"/>
</dbReference>
<gene>
    <name evidence="11 13" type="primary">ligA</name>
    <name evidence="13" type="ORF">J8J04_01910</name>
</gene>
<keyword evidence="8 11" id="KW-0520">NAD</keyword>
<dbReference type="SUPFAM" id="SSF50249">
    <property type="entry name" value="Nucleic acid-binding proteins"/>
    <property type="match status" value="1"/>
</dbReference>
<dbReference type="Pfam" id="PF12826">
    <property type="entry name" value="HHH_2"/>
    <property type="match status" value="1"/>
</dbReference>
<accession>A0ABS5K3I2</accession>
<keyword evidence="14" id="KW-1185">Reference proteome</keyword>
<dbReference type="InterPro" id="IPR018239">
    <property type="entry name" value="DNA_ligase_AS"/>
</dbReference>
<feature type="binding site" evidence="11">
    <location>
        <position position="420"/>
    </location>
    <ligand>
        <name>Zn(2+)</name>
        <dbReference type="ChEBI" id="CHEBI:29105"/>
    </ligand>
</feature>
<dbReference type="InterPro" id="IPR001357">
    <property type="entry name" value="BRCT_dom"/>
</dbReference>
<dbReference type="Pfam" id="PF03120">
    <property type="entry name" value="OB_DNA_ligase"/>
    <property type="match status" value="1"/>
</dbReference>
<dbReference type="InterPro" id="IPR036420">
    <property type="entry name" value="BRCT_dom_sf"/>
</dbReference>
<dbReference type="Gene3D" id="3.30.470.30">
    <property type="entry name" value="DNA ligase/mRNA capping enzyme"/>
    <property type="match status" value="1"/>
</dbReference>
<dbReference type="EC" id="6.5.1.2" evidence="11"/>
<evidence type="ECO:0000256" key="1">
    <source>
        <dbReference type="ARBA" id="ARBA00004067"/>
    </source>
</evidence>
<dbReference type="Gene3D" id="2.40.50.140">
    <property type="entry name" value="Nucleic acid-binding proteins"/>
    <property type="match status" value="1"/>
</dbReference>
<keyword evidence="3 11" id="KW-0235">DNA replication</keyword>
<dbReference type="SUPFAM" id="SSF56091">
    <property type="entry name" value="DNA ligase/mRNA capping enzyme, catalytic domain"/>
    <property type="match status" value="1"/>
</dbReference>
<feature type="domain" description="BRCT" evidence="12">
    <location>
        <begin position="587"/>
        <end position="668"/>
    </location>
</feature>
<proteinExistence type="inferred from homology"/>
<dbReference type="CDD" id="cd17748">
    <property type="entry name" value="BRCT_DNA_ligase_like"/>
    <property type="match status" value="1"/>
</dbReference>
<dbReference type="EMBL" id="JAGVRH010000005">
    <property type="protein sequence ID" value="MBS2126438.1"/>
    <property type="molecule type" value="Genomic_DNA"/>
</dbReference>
<comment type="catalytic activity">
    <reaction evidence="10 11">
        <text>NAD(+) + (deoxyribonucleotide)n-3'-hydroxyl + 5'-phospho-(deoxyribonucleotide)m = (deoxyribonucleotide)n+m + AMP + beta-nicotinamide D-nucleotide.</text>
        <dbReference type="EC" id="6.5.1.2"/>
    </reaction>
</comment>
<dbReference type="CDD" id="cd00114">
    <property type="entry name" value="LIGANc"/>
    <property type="match status" value="1"/>
</dbReference>
<feature type="binding site" evidence="11">
    <location>
        <begin position="84"/>
        <end position="85"/>
    </location>
    <ligand>
        <name>NAD(+)</name>
        <dbReference type="ChEBI" id="CHEBI:57540"/>
    </ligand>
</feature>
<feature type="binding site" evidence="11">
    <location>
        <position position="113"/>
    </location>
    <ligand>
        <name>NAD(+)</name>
        <dbReference type="ChEBI" id="CHEBI:57540"/>
    </ligand>
</feature>
<dbReference type="InterPro" id="IPR003583">
    <property type="entry name" value="Hlx-hairpin-Hlx_DNA-bd_motif"/>
</dbReference>
<dbReference type="SMART" id="SM00292">
    <property type="entry name" value="BRCT"/>
    <property type="match status" value="1"/>
</dbReference>
<feature type="binding site" evidence="11">
    <location>
        <position position="170"/>
    </location>
    <ligand>
        <name>NAD(+)</name>
        <dbReference type="ChEBI" id="CHEBI:57540"/>
    </ligand>
</feature>
<keyword evidence="2 11" id="KW-0436">Ligase</keyword>
<sequence length="679" mass="77639">MTNLNNIEQKIKSLIKQINQANYQYYNLSNPEINDQQYDALLKQLITWEQKYPQYQFPYSPTLKIGGFIEKKFKTVQHSIPMMSLANAFNLKELQNFYNRICKIKHSFTLLTELKIDGVAVSLKYEKGILTQALTRGNGILGEDITRNIQTIKTVPLKLNQEIDLEVRGEVYLSYQVFEKLNKQRKKEAKPLFANPRNAASGTLRQLNSTIVAQRNLSIFIYNIANPYLIKKTQKEVLEFLISLGFTVNPHYHLASSFQELITNIKNVKTFKENLPYDTDGIVIKINELELHSLIGATSKVPKWAIAYKFETKSSQSVVKNIIFQLGRTGVITPVCEIMPVIVDGSLISKVVLHNYDYICKKDIRIGDHIKIHKAGSVIPEILEVIKSKRNKQPKTLMISHCPYCLTNLIKKEGEVDYFCFNDNCYQQKIQKLIHFVSKNAMDIDVLGNQAIITLFNQNLIKKPSDLYLLYNHISKIKTIPGFGEKKINKILKGIEASKNKSLENTLFALGIKHIGIKIAQILANNFKTINKIITASFSTLTNIEEIGDKIAESLKQYFRNPDHLEEIIKMQNLGVVFKSNNIKKQFEHNLFTHKKIVFTGTLEQYNRFEITKILENMGAIIVNSLSSQTDYLIFGNNAGSKLTKAKELKITIIGETQLQTLLKENQITKKIINPNNKS</sequence>
<feature type="binding site" evidence="11">
    <location>
        <begin position="35"/>
        <end position="39"/>
    </location>
    <ligand>
        <name>NAD(+)</name>
        <dbReference type="ChEBI" id="CHEBI:57540"/>
    </ligand>
</feature>
<evidence type="ECO:0000256" key="10">
    <source>
        <dbReference type="ARBA" id="ARBA00034005"/>
    </source>
</evidence>
<dbReference type="PIRSF" id="PIRSF001604">
    <property type="entry name" value="LigA"/>
    <property type="match status" value="1"/>
</dbReference>
<dbReference type="InterPro" id="IPR013839">
    <property type="entry name" value="DNAligase_adenylation"/>
</dbReference>
<dbReference type="PANTHER" id="PTHR23389:SF9">
    <property type="entry name" value="DNA LIGASE"/>
    <property type="match status" value="1"/>
</dbReference>
<dbReference type="Proteomes" id="UP000811481">
    <property type="component" value="Unassembled WGS sequence"/>
</dbReference>
<feature type="binding site" evidence="11">
    <location>
        <position position="425"/>
    </location>
    <ligand>
        <name>Zn(2+)</name>
        <dbReference type="ChEBI" id="CHEBI:29105"/>
    </ligand>
</feature>
<dbReference type="InterPro" id="IPR010994">
    <property type="entry name" value="RuvA_2-like"/>
</dbReference>
<dbReference type="InterPro" id="IPR013840">
    <property type="entry name" value="DNAligase_N"/>
</dbReference>
<keyword evidence="11" id="KW-0464">Manganese</keyword>
<organism evidence="13 14">
    <name type="scientific">'Fragaria x ananassa' phyllody phytoplasma</name>
    <dbReference type="NCBI Taxonomy" id="2358428"/>
    <lineage>
        <taxon>Bacteria</taxon>
        <taxon>Bacillati</taxon>
        <taxon>Mycoplasmatota</taxon>
        <taxon>Mollicutes</taxon>
        <taxon>Acholeplasmatales</taxon>
        <taxon>Acholeplasmataceae</taxon>
        <taxon>Candidatus Phytoplasma</taxon>
        <taxon>16SrXIII (Mexican periwinkle virescence group)</taxon>
    </lineage>
</organism>
<feature type="binding site" evidence="11">
    <location>
        <position position="309"/>
    </location>
    <ligand>
        <name>NAD(+)</name>
        <dbReference type="ChEBI" id="CHEBI:57540"/>
    </ligand>
</feature>
<protein>
    <recommendedName>
        <fullName evidence="11">DNA ligase</fullName>
        <ecNumber evidence="11">6.5.1.2</ecNumber>
    </recommendedName>
    <alternativeName>
        <fullName evidence="11">Polydeoxyribonucleotide synthase [NAD(+)]</fullName>
    </alternativeName>
</protein>
<dbReference type="PANTHER" id="PTHR23389">
    <property type="entry name" value="CHROMOSOME TRANSMISSION FIDELITY FACTOR 18"/>
    <property type="match status" value="1"/>
</dbReference>
<keyword evidence="9 11" id="KW-0234">DNA repair</keyword>
<evidence type="ECO:0000259" key="12">
    <source>
        <dbReference type="PROSITE" id="PS50172"/>
    </source>
</evidence>
<comment type="similarity">
    <text evidence="11">Belongs to the NAD-dependent DNA ligase family. LigA subfamily.</text>
</comment>
<keyword evidence="5 11" id="KW-0227">DNA damage</keyword>
<dbReference type="Pfam" id="PF03119">
    <property type="entry name" value="DNA_ligase_ZBD"/>
    <property type="match status" value="1"/>
</dbReference>
<dbReference type="SUPFAM" id="SSF52113">
    <property type="entry name" value="BRCT domain"/>
    <property type="match status" value="1"/>
</dbReference>
<comment type="caution">
    <text evidence="13">The sequence shown here is derived from an EMBL/GenBank/DDBJ whole genome shotgun (WGS) entry which is preliminary data.</text>
</comment>
<dbReference type="PROSITE" id="PS01055">
    <property type="entry name" value="DNA_LIGASE_N1"/>
    <property type="match status" value="1"/>
</dbReference>
<dbReference type="NCBIfam" id="TIGR00575">
    <property type="entry name" value="dnlj"/>
    <property type="match status" value="1"/>
</dbReference>
<dbReference type="InterPro" id="IPR041663">
    <property type="entry name" value="DisA/LigA_HHH"/>
</dbReference>
<feature type="active site" description="N6-AMP-lysine intermediate" evidence="11">
    <location>
        <position position="115"/>
    </location>
</feature>
<keyword evidence="6 11" id="KW-0862">Zinc</keyword>
<evidence type="ECO:0000256" key="5">
    <source>
        <dbReference type="ARBA" id="ARBA00022763"/>
    </source>
</evidence>
<keyword evidence="7 11" id="KW-0460">Magnesium</keyword>
<evidence type="ECO:0000256" key="7">
    <source>
        <dbReference type="ARBA" id="ARBA00022842"/>
    </source>
</evidence>
<feature type="binding site" evidence="11">
    <location>
        <position position="285"/>
    </location>
    <ligand>
        <name>NAD(+)</name>
        <dbReference type="ChEBI" id="CHEBI:57540"/>
    </ligand>
</feature>
<keyword evidence="4 11" id="KW-0479">Metal-binding</keyword>